<keyword evidence="3" id="KW-1185">Reference proteome</keyword>
<evidence type="ECO:0000256" key="1">
    <source>
        <dbReference type="SAM" id="MobiDB-lite"/>
    </source>
</evidence>
<dbReference type="Proteomes" id="UP000039865">
    <property type="component" value="Unassembled WGS sequence"/>
</dbReference>
<name>A0A078B8E6_STYLE</name>
<feature type="region of interest" description="Disordered" evidence="1">
    <location>
        <begin position="205"/>
        <end position="239"/>
    </location>
</feature>
<protein>
    <submittedName>
        <fullName evidence="2">Uncharacterized protein</fullName>
    </submittedName>
</protein>
<sequence>MSTEFKQQSQKRCISIPLLPKIIGSSGYVLSQTEVSEQLDSFPTEDENLVNMSVPDEYLEEPQDEDQLDEEGQKRNFTGNDNSKILSNLINGNLNVEQYIRDKQRRLQEQYQANEIIYEEEDQPDGFSTQNSALSRKPATLSNQDISQFLLQTFDKETLKEIQNGSIDPNYTSQIQHDIQKLRDTIFKLEGIIQSKQSLLQHMNGPQLQTDKSKSNIAIPTSESVNSSSASCKRKSNISYASTQSCRSRTIKNSFSSSSFQNQSNNTKSQQKLQTPHQSNKVDGDPALKLTTVQSMMASFTKLMKSQINNEVKIQMRPTNRKMFKSVADAAQLIRQGDQDKNSMHSNNGISPKRSLKSLNSAGKSGSKISKGKINHKRQIEQMNGDKENNIPRKALAQNKSGSQRNTQIVPKSISHGSKPIKIVEKLF</sequence>
<organism evidence="2 3">
    <name type="scientific">Stylonychia lemnae</name>
    <name type="common">Ciliate</name>
    <dbReference type="NCBI Taxonomy" id="5949"/>
    <lineage>
        <taxon>Eukaryota</taxon>
        <taxon>Sar</taxon>
        <taxon>Alveolata</taxon>
        <taxon>Ciliophora</taxon>
        <taxon>Intramacronucleata</taxon>
        <taxon>Spirotrichea</taxon>
        <taxon>Stichotrichia</taxon>
        <taxon>Sporadotrichida</taxon>
        <taxon>Oxytrichidae</taxon>
        <taxon>Stylonychinae</taxon>
        <taxon>Stylonychia</taxon>
    </lineage>
</organism>
<feature type="region of interest" description="Disordered" evidence="1">
    <location>
        <begin position="335"/>
        <end position="377"/>
    </location>
</feature>
<dbReference type="AlphaFoldDB" id="A0A078B8E6"/>
<dbReference type="InParanoid" id="A0A078B8E6"/>
<gene>
    <name evidence="2" type="primary">Contig14769.g15735</name>
    <name evidence="2" type="ORF">STYLEM_19824</name>
</gene>
<feature type="compositionally biased region" description="Low complexity" evidence="1">
    <location>
        <begin position="253"/>
        <end position="272"/>
    </location>
</feature>
<evidence type="ECO:0000313" key="3">
    <source>
        <dbReference type="Proteomes" id="UP000039865"/>
    </source>
</evidence>
<accession>A0A078B8E6</accession>
<proteinExistence type="predicted"/>
<feature type="compositionally biased region" description="Acidic residues" evidence="1">
    <location>
        <begin position="61"/>
        <end position="70"/>
    </location>
</feature>
<feature type="region of interest" description="Disordered" evidence="1">
    <location>
        <begin position="253"/>
        <end position="286"/>
    </location>
</feature>
<reference evidence="2 3" key="1">
    <citation type="submission" date="2014-06" db="EMBL/GenBank/DDBJ databases">
        <authorList>
            <person name="Swart Estienne"/>
        </authorList>
    </citation>
    <scope>NUCLEOTIDE SEQUENCE [LARGE SCALE GENOMIC DNA]</scope>
    <source>
        <strain evidence="2 3">130c</strain>
    </source>
</reference>
<feature type="region of interest" description="Disordered" evidence="1">
    <location>
        <begin position="61"/>
        <end position="82"/>
    </location>
</feature>
<evidence type="ECO:0000313" key="2">
    <source>
        <dbReference type="EMBL" id="CDW90679.1"/>
    </source>
</evidence>
<dbReference type="EMBL" id="CCKQ01018698">
    <property type="protein sequence ID" value="CDW90679.1"/>
    <property type="molecule type" value="Genomic_DNA"/>
</dbReference>